<protein>
    <submittedName>
        <fullName evidence="6">Crp/Fnr family transcriptional regulator</fullName>
    </submittedName>
</protein>
<dbReference type="SUPFAM" id="SSF46785">
    <property type="entry name" value="Winged helix' DNA-binding domain"/>
    <property type="match status" value="1"/>
</dbReference>
<dbReference type="Pfam" id="PF13545">
    <property type="entry name" value="HTH_Crp_2"/>
    <property type="match status" value="1"/>
</dbReference>
<feature type="domain" description="HTH crp-type" evidence="5">
    <location>
        <begin position="123"/>
        <end position="196"/>
    </location>
</feature>
<evidence type="ECO:0000313" key="6">
    <source>
        <dbReference type="EMBL" id="MFD1151560.1"/>
    </source>
</evidence>
<dbReference type="Proteomes" id="UP001597168">
    <property type="component" value="Unassembled WGS sequence"/>
</dbReference>
<keyword evidence="3" id="KW-0804">Transcription</keyword>
<accession>A0ABW3R461</accession>
<dbReference type="RefSeq" id="WP_380728675.1">
    <property type="nucleotide sequence ID" value="NZ_JBHTLK010000252.1"/>
</dbReference>
<dbReference type="PANTHER" id="PTHR24567:SF74">
    <property type="entry name" value="HTH-TYPE TRANSCRIPTIONAL REGULATOR ARCR"/>
    <property type="match status" value="1"/>
</dbReference>
<dbReference type="SUPFAM" id="SSF51206">
    <property type="entry name" value="cAMP-binding domain-like"/>
    <property type="match status" value="1"/>
</dbReference>
<dbReference type="SMART" id="SM00419">
    <property type="entry name" value="HTH_CRP"/>
    <property type="match status" value="1"/>
</dbReference>
<dbReference type="PROSITE" id="PS51063">
    <property type="entry name" value="HTH_CRP_2"/>
    <property type="match status" value="1"/>
</dbReference>
<dbReference type="Pfam" id="PF00027">
    <property type="entry name" value="cNMP_binding"/>
    <property type="match status" value="1"/>
</dbReference>
<reference evidence="7" key="1">
    <citation type="journal article" date="2019" name="Int. J. Syst. Evol. Microbiol.">
        <title>The Global Catalogue of Microorganisms (GCM) 10K type strain sequencing project: providing services to taxonomists for standard genome sequencing and annotation.</title>
        <authorList>
            <consortium name="The Broad Institute Genomics Platform"/>
            <consortium name="The Broad Institute Genome Sequencing Center for Infectious Disease"/>
            <person name="Wu L."/>
            <person name="Ma J."/>
        </authorList>
    </citation>
    <scope>NUCLEOTIDE SEQUENCE [LARGE SCALE GENOMIC DNA]</scope>
    <source>
        <strain evidence="7">CCUG 60214</strain>
    </source>
</reference>
<sequence>MLRLGSARAYPPGESLLRYGDRDNHVVLLLDGVVKVVVDSAVGKEAVLAVRVGGDLVGELAAIDGGARSATVIACGHVRTRVVGRVEFDAFLRRSPDTAHEISRMITERLRWSDRRRVDFVARSAAGRLAKVLLEIADGYGRVVDDGCELDVSLTQVELGSLAGLAKRTVEKHMADLQAAKLIEARYRHIRLLDVVGLREVAGLST</sequence>
<organism evidence="6 7">
    <name type="scientific">Saccharothrix hoggarensis</name>
    <dbReference type="NCBI Taxonomy" id="913853"/>
    <lineage>
        <taxon>Bacteria</taxon>
        <taxon>Bacillati</taxon>
        <taxon>Actinomycetota</taxon>
        <taxon>Actinomycetes</taxon>
        <taxon>Pseudonocardiales</taxon>
        <taxon>Pseudonocardiaceae</taxon>
        <taxon>Saccharothrix</taxon>
    </lineage>
</organism>
<feature type="domain" description="Cyclic nucleotide-binding" evidence="4">
    <location>
        <begin position="1"/>
        <end position="109"/>
    </location>
</feature>
<dbReference type="Gene3D" id="2.60.120.10">
    <property type="entry name" value="Jelly Rolls"/>
    <property type="match status" value="1"/>
</dbReference>
<dbReference type="InterPro" id="IPR000595">
    <property type="entry name" value="cNMP-bd_dom"/>
</dbReference>
<dbReference type="InterPro" id="IPR036390">
    <property type="entry name" value="WH_DNA-bd_sf"/>
</dbReference>
<keyword evidence="2" id="KW-0238">DNA-binding</keyword>
<dbReference type="InterPro" id="IPR014710">
    <property type="entry name" value="RmlC-like_jellyroll"/>
</dbReference>
<evidence type="ECO:0000259" key="4">
    <source>
        <dbReference type="PROSITE" id="PS50042"/>
    </source>
</evidence>
<evidence type="ECO:0000256" key="3">
    <source>
        <dbReference type="ARBA" id="ARBA00023163"/>
    </source>
</evidence>
<dbReference type="CDD" id="cd00038">
    <property type="entry name" value="CAP_ED"/>
    <property type="match status" value="1"/>
</dbReference>
<keyword evidence="1" id="KW-0805">Transcription regulation</keyword>
<comment type="caution">
    <text evidence="6">The sequence shown here is derived from an EMBL/GenBank/DDBJ whole genome shotgun (WGS) entry which is preliminary data.</text>
</comment>
<dbReference type="InterPro" id="IPR018490">
    <property type="entry name" value="cNMP-bd_dom_sf"/>
</dbReference>
<dbReference type="PROSITE" id="PS50042">
    <property type="entry name" value="CNMP_BINDING_3"/>
    <property type="match status" value="1"/>
</dbReference>
<dbReference type="PANTHER" id="PTHR24567">
    <property type="entry name" value="CRP FAMILY TRANSCRIPTIONAL REGULATORY PROTEIN"/>
    <property type="match status" value="1"/>
</dbReference>
<evidence type="ECO:0000256" key="1">
    <source>
        <dbReference type="ARBA" id="ARBA00023015"/>
    </source>
</evidence>
<evidence type="ECO:0000259" key="5">
    <source>
        <dbReference type="PROSITE" id="PS51063"/>
    </source>
</evidence>
<evidence type="ECO:0000313" key="7">
    <source>
        <dbReference type="Proteomes" id="UP001597168"/>
    </source>
</evidence>
<name>A0ABW3R461_9PSEU</name>
<dbReference type="InterPro" id="IPR050397">
    <property type="entry name" value="Env_Response_Regulators"/>
</dbReference>
<evidence type="ECO:0000256" key="2">
    <source>
        <dbReference type="ARBA" id="ARBA00023125"/>
    </source>
</evidence>
<dbReference type="InterPro" id="IPR012318">
    <property type="entry name" value="HTH_CRP"/>
</dbReference>
<keyword evidence="7" id="KW-1185">Reference proteome</keyword>
<proteinExistence type="predicted"/>
<gene>
    <name evidence="6" type="ORF">ACFQ3T_30880</name>
</gene>
<dbReference type="EMBL" id="JBHTLK010000252">
    <property type="protein sequence ID" value="MFD1151560.1"/>
    <property type="molecule type" value="Genomic_DNA"/>
</dbReference>